<name>A0ABU8UCR3_9ACTN</name>
<dbReference type="SUPFAM" id="SSF110087">
    <property type="entry name" value="DR1885-like metal-binding protein"/>
    <property type="match status" value="1"/>
</dbReference>
<dbReference type="EMBL" id="JBBKAM010000004">
    <property type="protein sequence ID" value="MEJ8645691.1"/>
    <property type="molecule type" value="Genomic_DNA"/>
</dbReference>
<evidence type="ECO:0000313" key="1">
    <source>
        <dbReference type="EMBL" id="MEJ8645691.1"/>
    </source>
</evidence>
<keyword evidence="2" id="KW-1185">Reference proteome</keyword>
<accession>A0ABU8UCR3</accession>
<sequence length="164" mass="16956">MPEGVIAVLAPLTACLTALVGLTAWTTSGGAGTPARIEVGIGQVFMPYADRQRTAAFFRITNTGGSGDQLLSVTSPAAEDAMLSRHESAGGADSMRMVTSAEIPAGSVVRMTPSTLDVMMTVKGRWQVGDAVPFVLHFRHSGPVQTAAFVVRPGSGKDSHASQG</sequence>
<protein>
    <submittedName>
        <fullName evidence="1">Copper chaperone PCu(A)C</fullName>
    </submittedName>
</protein>
<dbReference type="PANTHER" id="PTHR36302">
    <property type="entry name" value="BLR7088 PROTEIN"/>
    <property type="match status" value="1"/>
</dbReference>
<evidence type="ECO:0000313" key="2">
    <source>
        <dbReference type="Proteomes" id="UP001382904"/>
    </source>
</evidence>
<reference evidence="1 2" key="1">
    <citation type="submission" date="2024-03" db="EMBL/GenBank/DDBJ databases">
        <title>Novel Streptomyces species of biotechnological and ecological value are a feature of Machair soil.</title>
        <authorList>
            <person name="Prole J.R."/>
            <person name="Goodfellow M."/>
            <person name="Allenby N."/>
            <person name="Ward A.C."/>
        </authorList>
    </citation>
    <scope>NUCLEOTIDE SEQUENCE [LARGE SCALE GENOMIC DNA]</scope>
    <source>
        <strain evidence="1 2">MS1.HAVA.3</strain>
    </source>
</reference>
<dbReference type="InterPro" id="IPR007410">
    <property type="entry name" value="LpqE-like"/>
</dbReference>
<proteinExistence type="predicted"/>
<organism evidence="1 2">
    <name type="scientific">Streptomyces caledonius</name>
    <dbReference type="NCBI Taxonomy" id="3134107"/>
    <lineage>
        <taxon>Bacteria</taxon>
        <taxon>Bacillati</taxon>
        <taxon>Actinomycetota</taxon>
        <taxon>Actinomycetes</taxon>
        <taxon>Kitasatosporales</taxon>
        <taxon>Streptomycetaceae</taxon>
        <taxon>Streptomyces</taxon>
    </lineage>
</organism>
<gene>
    <name evidence="1" type="ORF">WKI68_39725</name>
</gene>
<dbReference type="InterPro" id="IPR058248">
    <property type="entry name" value="Lxx211020-like"/>
</dbReference>
<dbReference type="Gene3D" id="2.60.40.1890">
    <property type="entry name" value="PCu(A)C copper chaperone"/>
    <property type="match status" value="1"/>
</dbReference>
<comment type="caution">
    <text evidence="1">The sequence shown here is derived from an EMBL/GenBank/DDBJ whole genome shotgun (WGS) entry which is preliminary data.</text>
</comment>
<dbReference type="InterPro" id="IPR036182">
    <property type="entry name" value="PCuAC_sf"/>
</dbReference>
<dbReference type="PANTHER" id="PTHR36302:SF1">
    <property type="entry name" value="COPPER CHAPERONE PCU(A)C"/>
    <property type="match status" value="1"/>
</dbReference>
<dbReference type="Proteomes" id="UP001382904">
    <property type="component" value="Unassembled WGS sequence"/>
</dbReference>
<dbReference type="Pfam" id="PF04314">
    <property type="entry name" value="PCuAC"/>
    <property type="match status" value="1"/>
</dbReference>